<dbReference type="AlphaFoldDB" id="A0A4Z0QDQ1"/>
<proteinExistence type="predicted"/>
<evidence type="ECO:0000313" key="2">
    <source>
        <dbReference type="Proteomes" id="UP000298471"/>
    </source>
</evidence>
<name>A0A4Z0QDQ1_9BACT</name>
<keyword evidence="2" id="KW-1185">Reference proteome</keyword>
<reference evidence="1 2" key="1">
    <citation type="submission" date="2019-04" db="EMBL/GenBank/DDBJ databases">
        <authorList>
            <person name="Feng G."/>
            <person name="Zhang J."/>
            <person name="Zhu H."/>
        </authorList>
    </citation>
    <scope>NUCLEOTIDE SEQUENCE [LARGE SCALE GENOMIC DNA]</scope>
    <source>
        <strain evidence="1 2">9PBR-1</strain>
    </source>
</reference>
<sequence>MFPITQRRLRHLERKYERGSLTYSEYVELLTKAYHEPEEFAQQSYVGYRHRYAPPYGLTKLY</sequence>
<dbReference type="EMBL" id="SRMB01000001">
    <property type="protein sequence ID" value="TGE28180.1"/>
    <property type="molecule type" value="Genomic_DNA"/>
</dbReference>
<protein>
    <submittedName>
        <fullName evidence="1">Uncharacterized protein</fullName>
    </submittedName>
</protein>
<organism evidence="1 2">
    <name type="scientific">Hymenobacter metallicola</name>
    <dbReference type="NCBI Taxonomy" id="2563114"/>
    <lineage>
        <taxon>Bacteria</taxon>
        <taxon>Pseudomonadati</taxon>
        <taxon>Bacteroidota</taxon>
        <taxon>Cytophagia</taxon>
        <taxon>Cytophagales</taxon>
        <taxon>Hymenobacteraceae</taxon>
        <taxon>Hymenobacter</taxon>
    </lineage>
</organism>
<comment type="caution">
    <text evidence="1">The sequence shown here is derived from an EMBL/GenBank/DDBJ whole genome shotgun (WGS) entry which is preliminary data.</text>
</comment>
<dbReference type="RefSeq" id="WP_135391552.1">
    <property type="nucleotide sequence ID" value="NZ_SRMB01000001.1"/>
</dbReference>
<gene>
    <name evidence="1" type="ORF">E5K02_01570</name>
</gene>
<evidence type="ECO:0000313" key="1">
    <source>
        <dbReference type="EMBL" id="TGE28180.1"/>
    </source>
</evidence>
<accession>A0A4Z0QDQ1</accession>
<dbReference type="Proteomes" id="UP000298471">
    <property type="component" value="Unassembled WGS sequence"/>
</dbReference>